<keyword evidence="6 7" id="KW-0472">Membrane</keyword>
<dbReference type="GeneID" id="127750312"/>
<sequence>MADENNQPKIDPLKGRQGVHAATRDYINLIEKQNLYRVSELVKHRRRTNLTGLGLFGLVVGIYTYTIYAVKQEKFLDDFEEPKFVEKKQ</sequence>
<feature type="transmembrane region" description="Helical" evidence="7">
    <location>
        <begin position="50"/>
        <end position="70"/>
    </location>
</feature>
<comment type="subcellular location">
    <subcellularLocation>
        <location evidence="1">Mitochondrion membrane</location>
        <topology evidence="1">Single-pass membrane protein</topology>
    </subcellularLocation>
</comment>
<dbReference type="GO" id="GO:0005743">
    <property type="term" value="C:mitochondrial inner membrane"/>
    <property type="evidence" value="ECO:0007669"/>
    <property type="project" value="UniProtKB-UniRule"/>
</dbReference>
<reference evidence="10 11" key="1">
    <citation type="submission" date="2025-04" db="UniProtKB">
        <authorList>
            <consortium name="RefSeq"/>
        </authorList>
    </citation>
    <scope>IDENTIFICATION</scope>
    <source>
        <tissue evidence="10 11">Whole organism</tissue>
    </source>
</reference>
<dbReference type="AlphaFoldDB" id="A0A9C6X1X1"/>
<evidence type="ECO:0000259" key="8">
    <source>
        <dbReference type="Pfam" id="PF09813"/>
    </source>
</evidence>
<dbReference type="InterPro" id="IPR041752">
    <property type="entry name" value="Coa3"/>
</dbReference>
<keyword evidence="7" id="KW-0999">Mitochondrion inner membrane</keyword>
<comment type="function">
    <text evidence="7">Required for assembly of cytochrome c oxidase (complex IV).</text>
</comment>
<evidence type="ECO:0000256" key="6">
    <source>
        <dbReference type="ARBA" id="ARBA00023136"/>
    </source>
</evidence>
<keyword evidence="4 7" id="KW-1133">Transmembrane helix</keyword>
<evidence type="ECO:0000313" key="10">
    <source>
        <dbReference type="RefSeq" id="XP_052127629.1"/>
    </source>
</evidence>
<evidence type="ECO:0000256" key="3">
    <source>
        <dbReference type="ARBA" id="ARBA00022692"/>
    </source>
</evidence>
<gene>
    <name evidence="10 11" type="primary">LOC127750312</name>
</gene>
<comment type="subunit">
    <text evidence="7">Component of 250-400 kDa complexes called cytochrome oxidase assembly intermediates or COA complexes.</text>
</comment>
<dbReference type="KEGG" id="foc:127750312"/>
<dbReference type="OrthoDB" id="10018333at2759"/>
<dbReference type="Pfam" id="PF09813">
    <property type="entry name" value="Coa3_cc"/>
    <property type="match status" value="1"/>
</dbReference>
<name>A0A9C6X1X1_FRAOC</name>
<protein>
    <recommendedName>
        <fullName evidence="7">Cytochrome c oxidase assembly factor 3</fullName>
    </recommendedName>
</protein>
<keyword evidence="9" id="KW-1185">Reference proteome</keyword>
<proteinExistence type="inferred from homology"/>
<evidence type="ECO:0000256" key="7">
    <source>
        <dbReference type="RuleBase" id="RU367056"/>
    </source>
</evidence>
<comment type="similarity">
    <text evidence="2 7">Belongs to the COA3 family.</text>
</comment>
<keyword evidence="5 7" id="KW-0496">Mitochondrion</keyword>
<evidence type="ECO:0000313" key="11">
    <source>
        <dbReference type="RefSeq" id="XP_052127630.1"/>
    </source>
</evidence>
<keyword evidence="3 7" id="KW-0812">Transmembrane</keyword>
<evidence type="ECO:0000313" key="9">
    <source>
        <dbReference type="Proteomes" id="UP000504606"/>
    </source>
</evidence>
<dbReference type="CTD" id="39320"/>
<feature type="domain" description="Cytochrome c oxidase assembly factor 3 mitochondrial coiled-coil" evidence="8">
    <location>
        <begin position="34"/>
        <end position="82"/>
    </location>
</feature>
<evidence type="ECO:0000256" key="4">
    <source>
        <dbReference type="ARBA" id="ARBA00022989"/>
    </source>
</evidence>
<dbReference type="RefSeq" id="XP_052127629.1">
    <property type="nucleotide sequence ID" value="XM_052271669.1"/>
</dbReference>
<accession>A0A9C6X1X1</accession>
<evidence type="ECO:0000256" key="2">
    <source>
        <dbReference type="ARBA" id="ARBA00007035"/>
    </source>
</evidence>
<dbReference type="PANTHER" id="PTHR15642">
    <property type="entry name" value="CYTOCHROME C OXIDASE ASSEMBLY FACTOR 3, MITOCHONDRIAL"/>
    <property type="match status" value="1"/>
</dbReference>
<dbReference type="InterPro" id="IPR018628">
    <property type="entry name" value="Coa3_CC"/>
</dbReference>
<dbReference type="RefSeq" id="XP_052127630.1">
    <property type="nucleotide sequence ID" value="XM_052271670.1"/>
</dbReference>
<evidence type="ECO:0000256" key="1">
    <source>
        <dbReference type="ARBA" id="ARBA00004304"/>
    </source>
</evidence>
<evidence type="ECO:0000256" key="5">
    <source>
        <dbReference type="ARBA" id="ARBA00023128"/>
    </source>
</evidence>
<dbReference type="PANTHER" id="PTHR15642:SF3">
    <property type="entry name" value="CYTOCHROME C OXIDASE ASSEMBLY FACTOR 3 HOMOLOG, MITOCHONDRIAL"/>
    <property type="match status" value="1"/>
</dbReference>
<dbReference type="GO" id="GO:0033617">
    <property type="term" value="P:mitochondrial respiratory chain complex IV assembly"/>
    <property type="evidence" value="ECO:0007669"/>
    <property type="project" value="UniProtKB-UniRule"/>
</dbReference>
<dbReference type="Proteomes" id="UP000504606">
    <property type="component" value="Unplaced"/>
</dbReference>
<organism evidence="9 10">
    <name type="scientific">Frankliniella occidentalis</name>
    <name type="common">Western flower thrips</name>
    <name type="synonym">Euthrips occidentalis</name>
    <dbReference type="NCBI Taxonomy" id="133901"/>
    <lineage>
        <taxon>Eukaryota</taxon>
        <taxon>Metazoa</taxon>
        <taxon>Ecdysozoa</taxon>
        <taxon>Arthropoda</taxon>
        <taxon>Hexapoda</taxon>
        <taxon>Insecta</taxon>
        <taxon>Pterygota</taxon>
        <taxon>Neoptera</taxon>
        <taxon>Paraneoptera</taxon>
        <taxon>Thysanoptera</taxon>
        <taxon>Terebrantia</taxon>
        <taxon>Thripoidea</taxon>
        <taxon>Thripidae</taxon>
        <taxon>Frankliniella</taxon>
    </lineage>
</organism>